<comment type="caution">
    <text evidence="1">The sequence shown here is derived from an EMBL/GenBank/DDBJ whole genome shotgun (WGS) entry which is preliminary data.</text>
</comment>
<name>A0A9D3LI97_ANGAN</name>
<evidence type="ECO:0000313" key="1">
    <source>
        <dbReference type="EMBL" id="KAG5830656.1"/>
    </source>
</evidence>
<accession>A0A9D3LI97</accession>
<sequence>MCSLLIPSPECCSTGAWQNLSERTCPAETSRRQGKVFVVARGFSAAEQSVCGSPLCRDRAAPERFGRLHNPGLPLSAPAPPGVNRLASKAGQVARLRNWVHKDGLVNSVPPALDMTTPDSPAVHGWPMTPQRQDKTGKSIHRHLTDQQLCGQHGLCHSIACGD</sequence>
<proteinExistence type="predicted"/>
<reference evidence="1" key="1">
    <citation type="submission" date="2021-01" db="EMBL/GenBank/DDBJ databases">
        <title>A chromosome-scale assembly of European eel, Anguilla anguilla.</title>
        <authorList>
            <person name="Henkel C."/>
            <person name="Jong-Raadsen S.A."/>
            <person name="Dufour S."/>
            <person name="Weltzien F.-A."/>
            <person name="Palstra A.P."/>
            <person name="Pelster B."/>
            <person name="Spaink H.P."/>
            <person name="Van Den Thillart G.E."/>
            <person name="Jansen H."/>
            <person name="Zahm M."/>
            <person name="Klopp C."/>
            <person name="Cedric C."/>
            <person name="Louis A."/>
            <person name="Berthelot C."/>
            <person name="Parey E."/>
            <person name="Roest Crollius H."/>
            <person name="Montfort J."/>
            <person name="Robinson-Rechavi M."/>
            <person name="Bucao C."/>
            <person name="Bouchez O."/>
            <person name="Gislard M."/>
            <person name="Lluch J."/>
            <person name="Milhes M."/>
            <person name="Lampietro C."/>
            <person name="Lopez Roques C."/>
            <person name="Donnadieu C."/>
            <person name="Braasch I."/>
            <person name="Desvignes T."/>
            <person name="Postlethwait J."/>
            <person name="Bobe J."/>
            <person name="Guiguen Y."/>
            <person name="Dirks R."/>
        </authorList>
    </citation>
    <scope>NUCLEOTIDE SEQUENCE</scope>
    <source>
        <strain evidence="1">Tag_6206</strain>
        <tissue evidence="1">Liver</tissue>
    </source>
</reference>
<dbReference type="EMBL" id="JAFIRN010000019">
    <property type="protein sequence ID" value="KAG5830656.1"/>
    <property type="molecule type" value="Genomic_DNA"/>
</dbReference>
<organism evidence="1 2">
    <name type="scientific">Anguilla anguilla</name>
    <name type="common">European freshwater eel</name>
    <name type="synonym">Muraena anguilla</name>
    <dbReference type="NCBI Taxonomy" id="7936"/>
    <lineage>
        <taxon>Eukaryota</taxon>
        <taxon>Metazoa</taxon>
        <taxon>Chordata</taxon>
        <taxon>Craniata</taxon>
        <taxon>Vertebrata</taxon>
        <taxon>Euteleostomi</taxon>
        <taxon>Actinopterygii</taxon>
        <taxon>Neopterygii</taxon>
        <taxon>Teleostei</taxon>
        <taxon>Anguilliformes</taxon>
        <taxon>Anguillidae</taxon>
        <taxon>Anguilla</taxon>
    </lineage>
</organism>
<keyword evidence="2" id="KW-1185">Reference proteome</keyword>
<protein>
    <submittedName>
        <fullName evidence="1">Uncharacterized protein</fullName>
    </submittedName>
</protein>
<dbReference type="AlphaFoldDB" id="A0A9D3LI97"/>
<dbReference type="Proteomes" id="UP001044222">
    <property type="component" value="Chromosome 19"/>
</dbReference>
<evidence type="ECO:0000313" key="2">
    <source>
        <dbReference type="Proteomes" id="UP001044222"/>
    </source>
</evidence>
<gene>
    <name evidence="1" type="ORF">ANANG_G00312970</name>
</gene>